<dbReference type="Proteomes" id="UP001177003">
    <property type="component" value="Chromosome 4"/>
</dbReference>
<evidence type="ECO:0000313" key="2">
    <source>
        <dbReference type="Proteomes" id="UP001177003"/>
    </source>
</evidence>
<name>A0AA35YRR6_LACSI</name>
<evidence type="ECO:0000313" key="1">
    <source>
        <dbReference type="EMBL" id="CAI9278924.1"/>
    </source>
</evidence>
<protein>
    <submittedName>
        <fullName evidence="1">Uncharacterized protein</fullName>
    </submittedName>
</protein>
<gene>
    <name evidence="1" type="ORF">LSALG_LOCUS18757</name>
</gene>
<dbReference type="EMBL" id="OX465080">
    <property type="protein sequence ID" value="CAI9278924.1"/>
    <property type="molecule type" value="Genomic_DNA"/>
</dbReference>
<dbReference type="AlphaFoldDB" id="A0AA35YRR6"/>
<accession>A0AA35YRR6</accession>
<proteinExistence type="predicted"/>
<organism evidence="1 2">
    <name type="scientific">Lactuca saligna</name>
    <name type="common">Willowleaf lettuce</name>
    <dbReference type="NCBI Taxonomy" id="75948"/>
    <lineage>
        <taxon>Eukaryota</taxon>
        <taxon>Viridiplantae</taxon>
        <taxon>Streptophyta</taxon>
        <taxon>Embryophyta</taxon>
        <taxon>Tracheophyta</taxon>
        <taxon>Spermatophyta</taxon>
        <taxon>Magnoliopsida</taxon>
        <taxon>eudicotyledons</taxon>
        <taxon>Gunneridae</taxon>
        <taxon>Pentapetalae</taxon>
        <taxon>asterids</taxon>
        <taxon>campanulids</taxon>
        <taxon>Asterales</taxon>
        <taxon>Asteraceae</taxon>
        <taxon>Cichorioideae</taxon>
        <taxon>Cichorieae</taxon>
        <taxon>Lactucinae</taxon>
        <taxon>Lactuca</taxon>
    </lineage>
</organism>
<keyword evidence="2" id="KW-1185">Reference proteome</keyword>
<sequence>MKAFLTGITKATIIRFSVMELTRERIYVASYQTPFYKMDGYIMLHLDDISIYVLSYFYNFTPDNYMKTSGASAKSENENIPLLNDIMEGCETALQYQGTSLTRVFGPAFAHQLIPRCKHKALPYALESLQANLHGHKG</sequence>
<reference evidence="1" key="1">
    <citation type="submission" date="2023-04" db="EMBL/GenBank/DDBJ databases">
        <authorList>
            <person name="Vijverberg K."/>
            <person name="Xiong W."/>
            <person name="Schranz E."/>
        </authorList>
    </citation>
    <scope>NUCLEOTIDE SEQUENCE</scope>
</reference>